<feature type="transmembrane region" description="Helical" evidence="1">
    <location>
        <begin position="85"/>
        <end position="105"/>
    </location>
</feature>
<evidence type="ECO:0000313" key="2">
    <source>
        <dbReference type="EMBL" id="OPA73264.1"/>
    </source>
</evidence>
<dbReference type="EMBL" id="MSZX01000020">
    <property type="protein sequence ID" value="OPA73264.1"/>
    <property type="molecule type" value="Genomic_DNA"/>
</dbReference>
<keyword evidence="3" id="KW-1185">Reference proteome</keyword>
<keyword evidence="1" id="KW-0812">Transmembrane</keyword>
<feature type="transmembrane region" description="Helical" evidence="1">
    <location>
        <begin position="186"/>
        <end position="207"/>
    </location>
</feature>
<name>A0A1T2X061_9BACL</name>
<feature type="transmembrane region" description="Helical" evidence="1">
    <location>
        <begin position="161"/>
        <end position="180"/>
    </location>
</feature>
<evidence type="ECO:0000256" key="1">
    <source>
        <dbReference type="SAM" id="Phobius"/>
    </source>
</evidence>
<gene>
    <name evidence="2" type="ORF">BVG16_29745</name>
</gene>
<sequence>MFQQGTEVSLYYLEFTSLIVLSLSIFRQRLKENIFKILLAAGFMTIFSLFIEFFSNSTTNLLFRILFLSIVLRYLFALKKWYIALLHACVGYITNIFIQFIIATVTVTTGYMDLAETTQVTSKGYIMRILSVFIVLAICSYIKLFNGGINLKASNTSRLKIFTISSFVYAFFIVISFIIFNRFASHIHFIILSLTILLSVTTVFLMLQHKEETKDSWI</sequence>
<organism evidence="2 3">
    <name type="scientific">Paenibacillus selenitireducens</name>
    <dbReference type="NCBI Taxonomy" id="1324314"/>
    <lineage>
        <taxon>Bacteria</taxon>
        <taxon>Bacillati</taxon>
        <taxon>Bacillota</taxon>
        <taxon>Bacilli</taxon>
        <taxon>Bacillales</taxon>
        <taxon>Paenibacillaceae</taxon>
        <taxon>Paenibacillus</taxon>
    </lineage>
</organism>
<keyword evidence="1" id="KW-0472">Membrane</keyword>
<reference evidence="2 3" key="1">
    <citation type="submission" date="2017-01" db="EMBL/GenBank/DDBJ databases">
        <title>Genome analysis of Paenibacillus selenitrireducens ES3-24.</title>
        <authorList>
            <person name="Xu D."/>
            <person name="Yao R."/>
            <person name="Zheng S."/>
        </authorList>
    </citation>
    <scope>NUCLEOTIDE SEQUENCE [LARGE SCALE GENOMIC DNA]</scope>
    <source>
        <strain evidence="2 3">ES3-24</strain>
    </source>
</reference>
<protein>
    <submittedName>
        <fullName evidence="2">Uncharacterized protein</fullName>
    </submittedName>
</protein>
<evidence type="ECO:0000313" key="3">
    <source>
        <dbReference type="Proteomes" id="UP000190188"/>
    </source>
</evidence>
<feature type="transmembrane region" description="Helical" evidence="1">
    <location>
        <begin position="125"/>
        <end position="149"/>
    </location>
</feature>
<dbReference type="Proteomes" id="UP000190188">
    <property type="component" value="Unassembled WGS sequence"/>
</dbReference>
<keyword evidence="1" id="KW-1133">Transmembrane helix</keyword>
<dbReference type="AlphaFoldDB" id="A0A1T2X061"/>
<accession>A0A1T2X061</accession>
<comment type="caution">
    <text evidence="2">The sequence shown here is derived from an EMBL/GenBank/DDBJ whole genome shotgun (WGS) entry which is preliminary data.</text>
</comment>
<feature type="transmembrane region" description="Helical" evidence="1">
    <location>
        <begin position="37"/>
        <end position="55"/>
    </location>
</feature>
<proteinExistence type="predicted"/>
<dbReference type="RefSeq" id="WP_078502833.1">
    <property type="nucleotide sequence ID" value="NZ_MSZX01000020.1"/>
</dbReference>
<feature type="transmembrane region" description="Helical" evidence="1">
    <location>
        <begin position="12"/>
        <end position="30"/>
    </location>
</feature>
<feature type="transmembrane region" description="Helical" evidence="1">
    <location>
        <begin position="61"/>
        <end position="78"/>
    </location>
</feature>